<name>A0A4Q2D1A9_9AGAR</name>
<accession>A0A4Q2D1A9</accession>
<dbReference type="Proteomes" id="UP000290288">
    <property type="component" value="Unassembled WGS sequence"/>
</dbReference>
<sequence length="51" mass="6139">MEWTNNMLGVKYAKDFDQQMHEIAASQTWALYIDDHNLHLTFDFINYCQLN</sequence>
<organism evidence="1 2">
    <name type="scientific">Candolleomyces aberdarensis</name>
    <dbReference type="NCBI Taxonomy" id="2316362"/>
    <lineage>
        <taxon>Eukaryota</taxon>
        <taxon>Fungi</taxon>
        <taxon>Dikarya</taxon>
        <taxon>Basidiomycota</taxon>
        <taxon>Agaricomycotina</taxon>
        <taxon>Agaricomycetes</taxon>
        <taxon>Agaricomycetidae</taxon>
        <taxon>Agaricales</taxon>
        <taxon>Agaricineae</taxon>
        <taxon>Psathyrellaceae</taxon>
        <taxon>Candolleomyces</taxon>
    </lineage>
</organism>
<comment type="caution">
    <text evidence="1">The sequence shown here is derived from an EMBL/GenBank/DDBJ whole genome shotgun (WGS) entry which is preliminary data.</text>
</comment>
<protein>
    <submittedName>
        <fullName evidence="1">Uncharacterized protein</fullName>
    </submittedName>
</protein>
<evidence type="ECO:0000313" key="2">
    <source>
        <dbReference type="Proteomes" id="UP000290288"/>
    </source>
</evidence>
<dbReference type="AlphaFoldDB" id="A0A4Q2D1A9"/>
<proteinExistence type="predicted"/>
<gene>
    <name evidence="1" type="ORF">EST38_g13322</name>
</gene>
<dbReference type="OrthoDB" id="5420958at2759"/>
<keyword evidence="2" id="KW-1185">Reference proteome</keyword>
<reference evidence="1 2" key="1">
    <citation type="submission" date="2019-01" db="EMBL/GenBank/DDBJ databases">
        <title>Draft genome sequence of Psathyrella aberdarensis IHI B618.</title>
        <authorList>
            <person name="Buettner E."/>
            <person name="Kellner H."/>
        </authorList>
    </citation>
    <scope>NUCLEOTIDE SEQUENCE [LARGE SCALE GENOMIC DNA]</scope>
    <source>
        <strain evidence="1 2">IHI B618</strain>
    </source>
</reference>
<dbReference type="EMBL" id="SDEE01001209">
    <property type="protein sequence ID" value="RXW12532.1"/>
    <property type="molecule type" value="Genomic_DNA"/>
</dbReference>
<evidence type="ECO:0000313" key="1">
    <source>
        <dbReference type="EMBL" id="RXW12532.1"/>
    </source>
</evidence>